<comment type="caution">
    <text evidence="1">The sequence shown here is derived from an EMBL/GenBank/DDBJ whole genome shotgun (WGS) entry which is preliminary data.</text>
</comment>
<proteinExistence type="predicted"/>
<accession>X1MKN7</accession>
<dbReference type="EMBL" id="BARV01009352">
    <property type="protein sequence ID" value="GAI15275.1"/>
    <property type="molecule type" value="Genomic_DNA"/>
</dbReference>
<evidence type="ECO:0000313" key="1">
    <source>
        <dbReference type="EMBL" id="GAI15275.1"/>
    </source>
</evidence>
<feature type="non-terminal residue" evidence="1">
    <location>
        <position position="90"/>
    </location>
</feature>
<name>X1MKN7_9ZZZZ</name>
<reference evidence="1" key="1">
    <citation type="journal article" date="2014" name="Front. Microbiol.">
        <title>High frequency of phylogenetically diverse reductive dehalogenase-homologous genes in deep subseafloor sedimentary metagenomes.</title>
        <authorList>
            <person name="Kawai M."/>
            <person name="Futagami T."/>
            <person name="Toyoda A."/>
            <person name="Takaki Y."/>
            <person name="Nishi S."/>
            <person name="Hori S."/>
            <person name="Arai W."/>
            <person name="Tsubouchi T."/>
            <person name="Morono Y."/>
            <person name="Uchiyama I."/>
            <person name="Ito T."/>
            <person name="Fujiyama A."/>
            <person name="Inagaki F."/>
            <person name="Takami H."/>
        </authorList>
    </citation>
    <scope>NUCLEOTIDE SEQUENCE</scope>
    <source>
        <strain evidence="1">Expedition CK06-06</strain>
    </source>
</reference>
<sequence>MKKAELMARANRFYPDGHLSEYFDKEGEFVDNPDGGDGLARFIVSELNEAVDYEQPDEVIIAQATRAMHRAMDEICSVIAGLDDLVNWRL</sequence>
<dbReference type="AlphaFoldDB" id="X1MKN7"/>
<gene>
    <name evidence="1" type="ORF">S06H3_18480</name>
</gene>
<protein>
    <submittedName>
        <fullName evidence="1">Uncharacterized protein</fullName>
    </submittedName>
</protein>
<organism evidence="1">
    <name type="scientific">marine sediment metagenome</name>
    <dbReference type="NCBI Taxonomy" id="412755"/>
    <lineage>
        <taxon>unclassified sequences</taxon>
        <taxon>metagenomes</taxon>
        <taxon>ecological metagenomes</taxon>
    </lineage>
</organism>